<name>A0A2N5SFL6_9BASI</name>
<sequence>MASTESNSMSLLRRIVPKVTGLHRLGPSSGEADPTDFAGLGSPAPESRGGGSTVALGFRPAGLTRREQKESAQRLTEQQQLILDINFSILAHAIVVEPR</sequence>
<dbReference type="Proteomes" id="UP000235388">
    <property type="component" value="Unassembled WGS sequence"/>
</dbReference>
<keyword evidence="3" id="KW-1185">Reference proteome</keyword>
<dbReference type="AlphaFoldDB" id="A0A2N5SFL6"/>
<protein>
    <submittedName>
        <fullName evidence="2">Uncharacterized protein</fullName>
    </submittedName>
</protein>
<accession>A0A2N5SFL6</accession>
<proteinExistence type="predicted"/>
<evidence type="ECO:0000313" key="2">
    <source>
        <dbReference type="EMBL" id="PLW12036.1"/>
    </source>
</evidence>
<evidence type="ECO:0000313" key="3">
    <source>
        <dbReference type="Proteomes" id="UP000235388"/>
    </source>
</evidence>
<organism evidence="2 3">
    <name type="scientific">Puccinia coronata f. sp. avenae</name>
    <dbReference type="NCBI Taxonomy" id="200324"/>
    <lineage>
        <taxon>Eukaryota</taxon>
        <taxon>Fungi</taxon>
        <taxon>Dikarya</taxon>
        <taxon>Basidiomycota</taxon>
        <taxon>Pucciniomycotina</taxon>
        <taxon>Pucciniomycetes</taxon>
        <taxon>Pucciniales</taxon>
        <taxon>Pucciniaceae</taxon>
        <taxon>Puccinia</taxon>
    </lineage>
</organism>
<gene>
    <name evidence="2" type="ORF">PCANC_20448</name>
</gene>
<evidence type="ECO:0000256" key="1">
    <source>
        <dbReference type="SAM" id="MobiDB-lite"/>
    </source>
</evidence>
<dbReference type="EMBL" id="PGCJ01000996">
    <property type="protein sequence ID" value="PLW12036.1"/>
    <property type="molecule type" value="Genomic_DNA"/>
</dbReference>
<feature type="region of interest" description="Disordered" evidence="1">
    <location>
        <begin position="22"/>
        <end position="57"/>
    </location>
</feature>
<reference evidence="2 3" key="1">
    <citation type="submission" date="2017-11" db="EMBL/GenBank/DDBJ databases">
        <title>De novo assembly and phasing of dikaryotic genomes from two isolates of Puccinia coronata f. sp. avenae, the causal agent of oat crown rust.</title>
        <authorList>
            <person name="Miller M.E."/>
            <person name="Zhang Y."/>
            <person name="Omidvar V."/>
            <person name="Sperschneider J."/>
            <person name="Schwessinger B."/>
            <person name="Raley C."/>
            <person name="Palmer J.M."/>
            <person name="Garnica D."/>
            <person name="Upadhyaya N."/>
            <person name="Rathjen J."/>
            <person name="Taylor J.M."/>
            <person name="Park R.F."/>
            <person name="Dodds P.N."/>
            <person name="Hirsch C.D."/>
            <person name="Kianian S.F."/>
            <person name="Figueroa M."/>
        </authorList>
    </citation>
    <scope>NUCLEOTIDE SEQUENCE [LARGE SCALE GENOMIC DNA]</scope>
    <source>
        <strain evidence="2">12NC29</strain>
    </source>
</reference>
<comment type="caution">
    <text evidence="2">The sequence shown here is derived from an EMBL/GenBank/DDBJ whole genome shotgun (WGS) entry which is preliminary data.</text>
</comment>